<feature type="signal peptide" evidence="1">
    <location>
        <begin position="1"/>
        <end position="16"/>
    </location>
</feature>
<dbReference type="Proteomes" id="UP001301769">
    <property type="component" value="Unassembled WGS sequence"/>
</dbReference>
<feature type="chain" id="PRO_5042954341" evidence="1">
    <location>
        <begin position="17"/>
        <end position="178"/>
    </location>
</feature>
<accession>A0AAN6XW16</accession>
<proteinExistence type="predicted"/>
<dbReference type="AlphaFoldDB" id="A0AAN6XW16"/>
<keyword evidence="3" id="KW-1185">Reference proteome</keyword>
<gene>
    <name evidence="2" type="ORF">QBC37DRAFT_405701</name>
</gene>
<evidence type="ECO:0000313" key="3">
    <source>
        <dbReference type="Proteomes" id="UP001301769"/>
    </source>
</evidence>
<dbReference type="EMBL" id="MU858264">
    <property type="protein sequence ID" value="KAK4207978.1"/>
    <property type="molecule type" value="Genomic_DNA"/>
</dbReference>
<organism evidence="2 3">
    <name type="scientific">Rhypophila decipiens</name>
    <dbReference type="NCBI Taxonomy" id="261697"/>
    <lineage>
        <taxon>Eukaryota</taxon>
        <taxon>Fungi</taxon>
        <taxon>Dikarya</taxon>
        <taxon>Ascomycota</taxon>
        <taxon>Pezizomycotina</taxon>
        <taxon>Sordariomycetes</taxon>
        <taxon>Sordariomycetidae</taxon>
        <taxon>Sordariales</taxon>
        <taxon>Naviculisporaceae</taxon>
        <taxon>Rhypophila</taxon>
    </lineage>
</organism>
<reference evidence="2" key="1">
    <citation type="journal article" date="2023" name="Mol. Phylogenet. Evol.">
        <title>Genome-scale phylogeny and comparative genomics of the fungal order Sordariales.</title>
        <authorList>
            <person name="Hensen N."/>
            <person name="Bonometti L."/>
            <person name="Westerberg I."/>
            <person name="Brannstrom I.O."/>
            <person name="Guillou S."/>
            <person name="Cros-Aarteil S."/>
            <person name="Calhoun S."/>
            <person name="Haridas S."/>
            <person name="Kuo A."/>
            <person name="Mondo S."/>
            <person name="Pangilinan J."/>
            <person name="Riley R."/>
            <person name="LaButti K."/>
            <person name="Andreopoulos B."/>
            <person name="Lipzen A."/>
            <person name="Chen C."/>
            <person name="Yan M."/>
            <person name="Daum C."/>
            <person name="Ng V."/>
            <person name="Clum A."/>
            <person name="Steindorff A."/>
            <person name="Ohm R.A."/>
            <person name="Martin F."/>
            <person name="Silar P."/>
            <person name="Natvig D.O."/>
            <person name="Lalanne C."/>
            <person name="Gautier V."/>
            <person name="Ament-Velasquez S.L."/>
            <person name="Kruys A."/>
            <person name="Hutchinson M.I."/>
            <person name="Powell A.J."/>
            <person name="Barry K."/>
            <person name="Miller A.N."/>
            <person name="Grigoriev I.V."/>
            <person name="Debuchy R."/>
            <person name="Gladieux P."/>
            <person name="Hiltunen Thoren M."/>
            <person name="Johannesson H."/>
        </authorList>
    </citation>
    <scope>NUCLEOTIDE SEQUENCE</scope>
    <source>
        <strain evidence="2">PSN293</strain>
    </source>
</reference>
<evidence type="ECO:0000313" key="2">
    <source>
        <dbReference type="EMBL" id="KAK4207978.1"/>
    </source>
</evidence>
<comment type="caution">
    <text evidence="2">The sequence shown here is derived from an EMBL/GenBank/DDBJ whole genome shotgun (WGS) entry which is preliminary data.</text>
</comment>
<evidence type="ECO:0000256" key="1">
    <source>
        <dbReference type="SAM" id="SignalP"/>
    </source>
</evidence>
<name>A0AAN6XW16_9PEZI</name>
<sequence length="178" mass="19279">MFYPTLLITLASAVTAIDIRMRRGNTNCEWGGGGWLACNNANPDFCCWTGEGMGTIWLAAIPNGWNVQAKVWYNTGCNDRAPLLQGGGRNGANVCERAGSDYVRGGTYSFVNKKRDPAGDASKGCKQADTFVLADGVTQYNITGMLSDGINELFDLSDNFTAPADMPQYIKDLQLTEL</sequence>
<reference evidence="2" key="2">
    <citation type="submission" date="2023-05" db="EMBL/GenBank/DDBJ databases">
        <authorList>
            <consortium name="Lawrence Berkeley National Laboratory"/>
            <person name="Steindorff A."/>
            <person name="Hensen N."/>
            <person name="Bonometti L."/>
            <person name="Westerberg I."/>
            <person name="Brannstrom I.O."/>
            <person name="Guillou S."/>
            <person name="Cros-Aarteil S."/>
            <person name="Calhoun S."/>
            <person name="Haridas S."/>
            <person name="Kuo A."/>
            <person name="Mondo S."/>
            <person name="Pangilinan J."/>
            <person name="Riley R."/>
            <person name="Labutti K."/>
            <person name="Andreopoulos B."/>
            <person name="Lipzen A."/>
            <person name="Chen C."/>
            <person name="Yanf M."/>
            <person name="Daum C."/>
            <person name="Ng V."/>
            <person name="Clum A."/>
            <person name="Ohm R."/>
            <person name="Martin F."/>
            <person name="Silar P."/>
            <person name="Natvig D."/>
            <person name="Lalanne C."/>
            <person name="Gautier V."/>
            <person name="Ament-Velasquez S.L."/>
            <person name="Kruys A."/>
            <person name="Hutchinson M.I."/>
            <person name="Powell A.J."/>
            <person name="Barry K."/>
            <person name="Miller A.N."/>
            <person name="Grigoriev I.V."/>
            <person name="Debuchy R."/>
            <person name="Gladieux P."/>
            <person name="Thoren M.H."/>
            <person name="Johannesson H."/>
        </authorList>
    </citation>
    <scope>NUCLEOTIDE SEQUENCE</scope>
    <source>
        <strain evidence="2">PSN293</strain>
    </source>
</reference>
<keyword evidence="1" id="KW-0732">Signal</keyword>
<protein>
    <submittedName>
        <fullName evidence="2">Uncharacterized protein</fullName>
    </submittedName>
</protein>